<dbReference type="EMBL" id="GEBQ01019788">
    <property type="protein sequence ID" value="JAT20189.1"/>
    <property type="molecule type" value="Transcribed_RNA"/>
</dbReference>
<feature type="transmembrane region" description="Helical" evidence="1">
    <location>
        <begin position="59"/>
        <end position="82"/>
    </location>
</feature>
<feature type="transmembrane region" description="Helical" evidence="1">
    <location>
        <begin position="121"/>
        <end position="148"/>
    </location>
</feature>
<sequence length="173" mass="19357">MSQGVTGVNVINSFCFRLPLRTGCLLIGWYDIVYGHAMVLVYLASMYSEYFHVNGVYKYALTIDFIFTIVQLLGGAILVYGVKYRTIHLVLLSAVVGVVLMVSDVVGDVLLGLSFPDISGYINILAGIMLVIFIGIRGYWTFAIYCYYVQLKEELYLSHKMHNTIPDIVQSSS</sequence>
<keyword evidence="1" id="KW-1133">Transmembrane helix</keyword>
<keyword evidence="1" id="KW-0812">Transmembrane</keyword>
<feature type="transmembrane region" description="Helical" evidence="1">
    <location>
        <begin position="27"/>
        <end position="47"/>
    </location>
</feature>
<reference evidence="2" key="1">
    <citation type="submission" date="2015-11" db="EMBL/GenBank/DDBJ databases">
        <title>De novo transcriptome assembly of four potential Pierce s Disease insect vectors from Arizona vineyards.</title>
        <authorList>
            <person name="Tassone E.E."/>
        </authorList>
    </citation>
    <scope>NUCLEOTIDE SEQUENCE</scope>
</reference>
<organism evidence="2">
    <name type="scientific">Graphocephala atropunctata</name>
    <dbReference type="NCBI Taxonomy" id="36148"/>
    <lineage>
        <taxon>Eukaryota</taxon>
        <taxon>Metazoa</taxon>
        <taxon>Ecdysozoa</taxon>
        <taxon>Arthropoda</taxon>
        <taxon>Hexapoda</taxon>
        <taxon>Insecta</taxon>
        <taxon>Pterygota</taxon>
        <taxon>Neoptera</taxon>
        <taxon>Paraneoptera</taxon>
        <taxon>Hemiptera</taxon>
        <taxon>Auchenorrhyncha</taxon>
        <taxon>Membracoidea</taxon>
        <taxon>Cicadellidae</taxon>
        <taxon>Cicadellinae</taxon>
        <taxon>Cicadellini</taxon>
        <taxon>Graphocephala</taxon>
    </lineage>
</organism>
<feature type="transmembrane region" description="Helical" evidence="1">
    <location>
        <begin position="89"/>
        <end position="115"/>
    </location>
</feature>
<protein>
    <submittedName>
        <fullName evidence="2">Uncharacterized protein</fullName>
    </submittedName>
</protein>
<evidence type="ECO:0000256" key="1">
    <source>
        <dbReference type="SAM" id="Phobius"/>
    </source>
</evidence>
<accession>A0A1B6L908</accession>
<gene>
    <name evidence="2" type="ORF">g.8860</name>
</gene>
<proteinExistence type="predicted"/>
<name>A0A1B6L908_9HEMI</name>
<evidence type="ECO:0000313" key="2">
    <source>
        <dbReference type="EMBL" id="JAT20189.1"/>
    </source>
</evidence>
<keyword evidence="1" id="KW-0472">Membrane</keyword>
<dbReference type="AlphaFoldDB" id="A0A1B6L908"/>